<keyword evidence="3" id="KW-0472">Membrane</keyword>
<feature type="transmembrane region" description="Helical" evidence="3">
    <location>
        <begin position="162"/>
        <end position="182"/>
    </location>
</feature>
<feature type="region of interest" description="Disordered" evidence="2">
    <location>
        <begin position="214"/>
        <end position="273"/>
    </location>
</feature>
<organism evidence="5 6">
    <name type="scientific">Phytohabitans houttuyneae</name>
    <dbReference type="NCBI Taxonomy" id="1076126"/>
    <lineage>
        <taxon>Bacteria</taxon>
        <taxon>Bacillati</taxon>
        <taxon>Actinomycetota</taxon>
        <taxon>Actinomycetes</taxon>
        <taxon>Micromonosporales</taxon>
        <taxon>Micromonosporaceae</taxon>
    </lineage>
</organism>
<protein>
    <recommendedName>
        <fullName evidence="4">Activator of Hsp90 ATPase homologue 1/2-like C-terminal domain-containing protein</fullName>
    </recommendedName>
</protein>
<dbReference type="AlphaFoldDB" id="A0A6V8KLH9"/>
<name>A0A6V8KLH9_9ACTN</name>
<feature type="domain" description="Activator of Hsp90 ATPase homologue 1/2-like C-terminal" evidence="4">
    <location>
        <begin position="12"/>
        <end position="121"/>
    </location>
</feature>
<dbReference type="SUPFAM" id="SSF55961">
    <property type="entry name" value="Bet v1-like"/>
    <property type="match status" value="1"/>
</dbReference>
<proteinExistence type="inferred from homology"/>
<dbReference type="Pfam" id="PF08327">
    <property type="entry name" value="AHSA1"/>
    <property type="match status" value="1"/>
</dbReference>
<dbReference type="RefSeq" id="WP_173069378.1">
    <property type="nucleotide sequence ID" value="NZ_BLPF01000004.1"/>
</dbReference>
<evidence type="ECO:0000313" key="5">
    <source>
        <dbReference type="EMBL" id="GFJ84714.1"/>
    </source>
</evidence>
<comment type="similarity">
    <text evidence="1">Belongs to the AHA1 family.</text>
</comment>
<evidence type="ECO:0000313" key="6">
    <source>
        <dbReference type="Proteomes" id="UP000482800"/>
    </source>
</evidence>
<evidence type="ECO:0000256" key="1">
    <source>
        <dbReference type="ARBA" id="ARBA00006817"/>
    </source>
</evidence>
<accession>A0A6V8KLH9</accession>
<evidence type="ECO:0000256" key="3">
    <source>
        <dbReference type="SAM" id="Phobius"/>
    </source>
</evidence>
<evidence type="ECO:0000259" key="4">
    <source>
        <dbReference type="Pfam" id="PF08327"/>
    </source>
</evidence>
<gene>
    <name evidence="5" type="ORF">Phou_088940</name>
</gene>
<dbReference type="Proteomes" id="UP000482800">
    <property type="component" value="Unassembled WGS sequence"/>
</dbReference>
<dbReference type="CDD" id="cd07814">
    <property type="entry name" value="SRPBCC_CalC_Aha1-like"/>
    <property type="match status" value="1"/>
</dbReference>
<dbReference type="InterPro" id="IPR013538">
    <property type="entry name" value="ASHA1/2-like_C"/>
</dbReference>
<sequence>MTEIRIDFDFGHPPALVWRALTERRQLARWLMPGDLTPIQGSQFQLLPDALPGFDGPISGQVLEVSAERRLVMRWKGEQLHARVTWELKPTAEGCLLMMSQSGFLGVQGSTRRQALVSTYDRLFGERLPAVLDELGGKDAVVPRAPRSPSPLPPRPDRRRQILAVAAAAILIGLVAALLANLPSESSVPAEAGAAVTSGEPAAFASATVASSTAVEATQRPPSASPSTTASATAPPPCARWRRARPRAPSGPRRPPRRRPRWPPATRRCRAAP</sequence>
<dbReference type="EMBL" id="BLPF01000004">
    <property type="protein sequence ID" value="GFJ84714.1"/>
    <property type="molecule type" value="Genomic_DNA"/>
</dbReference>
<feature type="compositionally biased region" description="Low complexity" evidence="2">
    <location>
        <begin position="214"/>
        <end position="233"/>
    </location>
</feature>
<evidence type="ECO:0000256" key="2">
    <source>
        <dbReference type="SAM" id="MobiDB-lite"/>
    </source>
</evidence>
<dbReference type="Gene3D" id="3.30.530.20">
    <property type="match status" value="1"/>
</dbReference>
<keyword evidence="6" id="KW-1185">Reference proteome</keyword>
<keyword evidence="3" id="KW-0812">Transmembrane</keyword>
<keyword evidence="3" id="KW-1133">Transmembrane helix</keyword>
<reference evidence="5 6" key="2">
    <citation type="submission" date="2020-03" db="EMBL/GenBank/DDBJ databases">
        <authorList>
            <person name="Ichikawa N."/>
            <person name="Kimura A."/>
            <person name="Kitahashi Y."/>
            <person name="Uohara A."/>
        </authorList>
    </citation>
    <scope>NUCLEOTIDE SEQUENCE [LARGE SCALE GENOMIC DNA]</scope>
    <source>
        <strain evidence="5 6">NBRC 108639</strain>
    </source>
</reference>
<comment type="caution">
    <text evidence="5">The sequence shown here is derived from an EMBL/GenBank/DDBJ whole genome shotgun (WGS) entry which is preliminary data.</text>
</comment>
<dbReference type="InterPro" id="IPR023393">
    <property type="entry name" value="START-like_dom_sf"/>
</dbReference>
<feature type="compositionally biased region" description="Basic residues" evidence="2">
    <location>
        <begin position="254"/>
        <end position="273"/>
    </location>
</feature>
<reference evidence="5 6" key="1">
    <citation type="submission" date="2020-03" db="EMBL/GenBank/DDBJ databases">
        <title>Whole genome shotgun sequence of Phytohabitans houttuyneae NBRC 108639.</title>
        <authorList>
            <person name="Komaki H."/>
            <person name="Tamura T."/>
        </authorList>
    </citation>
    <scope>NUCLEOTIDE SEQUENCE [LARGE SCALE GENOMIC DNA]</scope>
    <source>
        <strain evidence="5 6">NBRC 108639</strain>
    </source>
</reference>